<feature type="transmembrane region" description="Helical" evidence="1">
    <location>
        <begin position="15"/>
        <end position="33"/>
    </location>
</feature>
<protein>
    <recommendedName>
        <fullName evidence="6">2-dehydropantoate 2-reductase</fullName>
    </recommendedName>
</protein>
<dbReference type="InterPro" id="IPR008927">
    <property type="entry name" value="6-PGluconate_DH-like_C_sf"/>
</dbReference>
<dbReference type="VEuPathDB" id="FungiDB:A1Q1_05441"/>
<accession>J5SK49</accession>
<proteinExistence type="predicted"/>
<name>J5SK49_TRIAS</name>
<gene>
    <name evidence="4" type="ORF">A1Q1_05441</name>
</gene>
<keyword evidence="1" id="KW-0812">Transmembrane</keyword>
<dbReference type="PANTHER" id="PTHR21708">
    <property type="entry name" value="PROBABLE 2-DEHYDROPANTOATE 2-REDUCTASE"/>
    <property type="match status" value="1"/>
</dbReference>
<organism evidence="4 5">
    <name type="scientific">Trichosporon asahii var. asahii (strain ATCC 90039 / CBS 2479 / JCM 2466 / KCTC 7840 / NBRC 103889/ NCYC 2677 / UAMH 7654)</name>
    <name type="common">Yeast</name>
    <dbReference type="NCBI Taxonomy" id="1186058"/>
    <lineage>
        <taxon>Eukaryota</taxon>
        <taxon>Fungi</taxon>
        <taxon>Dikarya</taxon>
        <taxon>Basidiomycota</taxon>
        <taxon>Agaricomycotina</taxon>
        <taxon>Tremellomycetes</taxon>
        <taxon>Trichosporonales</taxon>
        <taxon>Trichosporonaceae</taxon>
        <taxon>Trichosporon</taxon>
    </lineage>
</organism>
<evidence type="ECO:0000259" key="2">
    <source>
        <dbReference type="Pfam" id="PF02558"/>
    </source>
</evidence>
<dbReference type="EMBL" id="ALBS01000309">
    <property type="protein sequence ID" value="EJT46036.1"/>
    <property type="molecule type" value="Genomic_DNA"/>
</dbReference>
<feature type="domain" description="Ketopantoate reductase C-terminal" evidence="3">
    <location>
        <begin position="211"/>
        <end position="352"/>
    </location>
</feature>
<dbReference type="Pfam" id="PF02558">
    <property type="entry name" value="ApbA"/>
    <property type="match status" value="1"/>
</dbReference>
<dbReference type="InterPro" id="IPR013752">
    <property type="entry name" value="KPA_reductase"/>
</dbReference>
<sequence length="361" mass="39285">MDISHPAARSDSTKVNILLIGLGSIGTIYGYLLEKSGRARVTAVARSNYSLYKEHGVRIDTDRFGVVDAWRPSRVFKSQEEALADGTHYTFCVLCTKCLPDVRSNAKVLAPTIESGQVSTFLLIQNGLGVEEDLKAAIGSTPLLSCLAWISGVTNPAGDVVTWRGIEKLGVGLYPPPSRAQPMCGRSEAALDMWVSLMKSADANVITTDDVVSMRYAKNVWTATQATLQGLTRTPQPCFALVDESSQQLIKDFMTEVVALGYATGLLWEGMTVQPAGTTAGGPESIVQGMWEKFVSKPNPAKTHKWSMLVDIEQGRPFEVEVVLGAVVKLAQEKNFPVPNTRFAYALMKGMQQGILHKVQF</sequence>
<dbReference type="SUPFAM" id="SSF48179">
    <property type="entry name" value="6-phosphogluconate dehydrogenase C-terminal domain-like"/>
    <property type="match status" value="1"/>
</dbReference>
<evidence type="ECO:0000313" key="5">
    <source>
        <dbReference type="Proteomes" id="UP000002748"/>
    </source>
</evidence>
<dbReference type="GeneID" id="25988953"/>
<dbReference type="Pfam" id="PF08546">
    <property type="entry name" value="ApbA_C"/>
    <property type="match status" value="1"/>
</dbReference>
<evidence type="ECO:0000259" key="3">
    <source>
        <dbReference type="Pfam" id="PF08546"/>
    </source>
</evidence>
<feature type="domain" description="Ketopantoate reductase N-terminal" evidence="2">
    <location>
        <begin position="17"/>
        <end position="172"/>
    </location>
</feature>
<evidence type="ECO:0000313" key="4">
    <source>
        <dbReference type="EMBL" id="EJT46036.1"/>
    </source>
</evidence>
<dbReference type="AlphaFoldDB" id="J5SK49"/>
<dbReference type="Gene3D" id="1.10.1040.10">
    <property type="entry name" value="N-(1-d-carboxylethyl)-l-norvaline Dehydrogenase, domain 2"/>
    <property type="match status" value="1"/>
</dbReference>
<keyword evidence="1" id="KW-1133">Transmembrane helix</keyword>
<dbReference type="InterPro" id="IPR013332">
    <property type="entry name" value="KPR_N"/>
</dbReference>
<dbReference type="KEGG" id="tasa:A1Q1_05441"/>
<evidence type="ECO:0008006" key="6">
    <source>
        <dbReference type="Google" id="ProtNLM"/>
    </source>
</evidence>
<dbReference type="RefSeq" id="XP_014177648.1">
    <property type="nucleotide sequence ID" value="XM_014322173.1"/>
</dbReference>
<dbReference type="Gene3D" id="3.40.50.720">
    <property type="entry name" value="NAD(P)-binding Rossmann-like Domain"/>
    <property type="match status" value="1"/>
</dbReference>
<comment type="caution">
    <text evidence="4">The sequence shown here is derived from an EMBL/GenBank/DDBJ whole genome shotgun (WGS) entry which is preliminary data.</text>
</comment>
<dbReference type="HOGENOM" id="CLU_031468_2_0_1"/>
<reference evidence="4 5" key="1">
    <citation type="journal article" date="2012" name="Eukaryot. Cell">
        <title>Draft genome sequence of CBS 2479, the standard type strain of Trichosporon asahii.</title>
        <authorList>
            <person name="Yang R.Y."/>
            <person name="Li H.T."/>
            <person name="Zhu H."/>
            <person name="Zhou G.P."/>
            <person name="Wang M."/>
            <person name="Wang L."/>
        </authorList>
    </citation>
    <scope>NUCLEOTIDE SEQUENCE [LARGE SCALE GENOMIC DNA]</scope>
    <source>
        <strain evidence="5">ATCC 90039 / CBS 2479 / JCM 2466 / KCTC 7840 / NCYC 2677 / UAMH 7654</strain>
    </source>
</reference>
<dbReference type="Proteomes" id="UP000002748">
    <property type="component" value="Unassembled WGS sequence"/>
</dbReference>
<dbReference type="OrthoDB" id="3609at2759"/>
<evidence type="ECO:0000256" key="1">
    <source>
        <dbReference type="SAM" id="Phobius"/>
    </source>
</evidence>
<dbReference type="InterPro" id="IPR013328">
    <property type="entry name" value="6PGD_dom2"/>
</dbReference>
<keyword evidence="1" id="KW-0472">Membrane</keyword>
<dbReference type="InterPro" id="IPR051402">
    <property type="entry name" value="KPR-Related"/>
</dbReference>
<dbReference type="GO" id="GO:0005737">
    <property type="term" value="C:cytoplasm"/>
    <property type="evidence" value="ECO:0007669"/>
    <property type="project" value="TreeGrafter"/>
</dbReference>
<dbReference type="PANTHER" id="PTHR21708:SF43">
    <property type="entry name" value="KETOPANTOATE REDUCTASE C-TERMINAL DOMAIN-CONTAINING PROTEIN"/>
    <property type="match status" value="1"/>
</dbReference>